<dbReference type="eggNOG" id="COG5481">
    <property type="taxonomic scope" value="Bacteria"/>
</dbReference>
<proteinExistence type="predicted"/>
<gene>
    <name evidence="1" type="ORF">BV95_02970</name>
</gene>
<evidence type="ECO:0000313" key="2">
    <source>
        <dbReference type="Proteomes" id="UP000028411"/>
    </source>
</evidence>
<dbReference type="Pfam" id="PF04325">
    <property type="entry name" value="DUF465"/>
    <property type="match status" value="1"/>
</dbReference>
<accession>A0A081RC74</accession>
<protein>
    <recommendedName>
        <fullName evidence="3">DUF465 domain-containing protein</fullName>
    </recommendedName>
</protein>
<dbReference type="InterPro" id="IPR007420">
    <property type="entry name" value="DUF465"/>
</dbReference>
<dbReference type="AlphaFoldDB" id="A0A081RC74"/>
<evidence type="ECO:0008006" key="3">
    <source>
        <dbReference type="Google" id="ProtNLM"/>
    </source>
</evidence>
<dbReference type="Gene3D" id="6.10.280.50">
    <property type="match status" value="1"/>
</dbReference>
<evidence type="ECO:0000313" key="1">
    <source>
        <dbReference type="EMBL" id="KEQ52797.1"/>
    </source>
</evidence>
<sequence>MVSREDIMRRLELLRIEHRDLDGAIAALVDSGSGDQMQVARLKKRKLRLRDEMALLEDQLVPDIIA</sequence>
<name>A0A081RC74_SPHCR</name>
<reference evidence="1 2" key="1">
    <citation type="submission" date="2014-02" db="EMBL/GenBank/DDBJ databases">
        <title>Whole genome sequence of Sphingobium chlorophenolicum NBRC 16172.</title>
        <authorList>
            <person name="Gan H.M."/>
            <person name="Gan H.Y."/>
            <person name="Chew T.H."/>
            <person name="Savka M.A."/>
        </authorList>
    </citation>
    <scope>NUCLEOTIDE SEQUENCE [LARGE SCALE GENOMIC DNA]</scope>
    <source>
        <strain evidence="1 2">NBRC 16172</strain>
    </source>
</reference>
<dbReference type="Proteomes" id="UP000028411">
    <property type="component" value="Unassembled WGS sequence"/>
</dbReference>
<comment type="caution">
    <text evidence="1">The sequence shown here is derived from an EMBL/GenBank/DDBJ whole genome shotgun (WGS) entry which is preliminary data.</text>
</comment>
<dbReference type="EMBL" id="JFHR01000035">
    <property type="protein sequence ID" value="KEQ52797.1"/>
    <property type="molecule type" value="Genomic_DNA"/>
</dbReference>
<dbReference type="PATRIC" id="fig|46429.4.peg.2943"/>
<dbReference type="InterPro" id="IPR038444">
    <property type="entry name" value="DUF465_sf"/>
</dbReference>
<organism evidence="1 2">
    <name type="scientific">Sphingobium chlorophenolicum</name>
    <dbReference type="NCBI Taxonomy" id="46429"/>
    <lineage>
        <taxon>Bacteria</taxon>
        <taxon>Pseudomonadati</taxon>
        <taxon>Pseudomonadota</taxon>
        <taxon>Alphaproteobacteria</taxon>
        <taxon>Sphingomonadales</taxon>
        <taxon>Sphingomonadaceae</taxon>
        <taxon>Sphingobium</taxon>
    </lineage>
</organism>